<dbReference type="Proteomes" id="UP000324222">
    <property type="component" value="Unassembled WGS sequence"/>
</dbReference>
<evidence type="ECO:0000313" key="2">
    <source>
        <dbReference type="Proteomes" id="UP000324222"/>
    </source>
</evidence>
<keyword evidence="2" id="KW-1185">Reference proteome</keyword>
<evidence type="ECO:0000313" key="1">
    <source>
        <dbReference type="EMBL" id="MPC14324.1"/>
    </source>
</evidence>
<reference evidence="1 2" key="1">
    <citation type="submission" date="2019-05" db="EMBL/GenBank/DDBJ databases">
        <title>Another draft genome of Portunus trituberculatus and its Hox gene families provides insights of decapod evolution.</title>
        <authorList>
            <person name="Jeong J.-H."/>
            <person name="Song I."/>
            <person name="Kim S."/>
            <person name="Choi T."/>
            <person name="Kim D."/>
            <person name="Ryu S."/>
            <person name="Kim W."/>
        </authorList>
    </citation>
    <scope>NUCLEOTIDE SEQUENCE [LARGE SCALE GENOMIC DNA]</scope>
    <source>
        <tissue evidence="1">Muscle</tissue>
    </source>
</reference>
<organism evidence="1 2">
    <name type="scientific">Portunus trituberculatus</name>
    <name type="common">Swimming crab</name>
    <name type="synonym">Neptunus trituberculatus</name>
    <dbReference type="NCBI Taxonomy" id="210409"/>
    <lineage>
        <taxon>Eukaryota</taxon>
        <taxon>Metazoa</taxon>
        <taxon>Ecdysozoa</taxon>
        <taxon>Arthropoda</taxon>
        <taxon>Crustacea</taxon>
        <taxon>Multicrustacea</taxon>
        <taxon>Malacostraca</taxon>
        <taxon>Eumalacostraca</taxon>
        <taxon>Eucarida</taxon>
        <taxon>Decapoda</taxon>
        <taxon>Pleocyemata</taxon>
        <taxon>Brachyura</taxon>
        <taxon>Eubrachyura</taxon>
        <taxon>Portunoidea</taxon>
        <taxon>Portunidae</taxon>
        <taxon>Portuninae</taxon>
        <taxon>Portunus</taxon>
    </lineage>
</organism>
<dbReference type="EMBL" id="VSRR010000344">
    <property type="protein sequence ID" value="MPC14324.1"/>
    <property type="molecule type" value="Genomic_DNA"/>
</dbReference>
<sequence length="79" mass="9360">MCVYLVCDHFITCSNLNDPFNLSFESATSVWSHFSTLWLVFSNTSVLHPHYLKGLYLNLHKFLRCFNGSRSRVTRFLYY</sequence>
<gene>
    <name evidence="1" type="ORF">E2C01_007088</name>
</gene>
<dbReference type="AlphaFoldDB" id="A0A5B7CZX8"/>
<protein>
    <submittedName>
        <fullName evidence="1">Uncharacterized protein</fullName>
    </submittedName>
</protein>
<proteinExistence type="predicted"/>
<name>A0A5B7CZX8_PORTR</name>
<accession>A0A5B7CZX8</accession>
<comment type="caution">
    <text evidence="1">The sequence shown here is derived from an EMBL/GenBank/DDBJ whole genome shotgun (WGS) entry which is preliminary data.</text>
</comment>